<dbReference type="SUPFAM" id="SSF160574">
    <property type="entry name" value="BT0923-like"/>
    <property type="match status" value="1"/>
</dbReference>
<feature type="chain" id="PRO_5046165088" evidence="1">
    <location>
        <begin position="20"/>
        <end position="149"/>
    </location>
</feature>
<gene>
    <name evidence="3" type="ORF">ACFQ21_03235</name>
</gene>
<feature type="domain" description="Putative beta-lactamase-inhibitor-like PepSY-like" evidence="2">
    <location>
        <begin position="68"/>
        <end position="144"/>
    </location>
</feature>
<feature type="signal peptide" evidence="1">
    <location>
        <begin position="1"/>
        <end position="19"/>
    </location>
</feature>
<dbReference type="Pfam" id="PF11396">
    <property type="entry name" value="PepSY_like"/>
    <property type="match status" value="1"/>
</dbReference>
<evidence type="ECO:0000256" key="1">
    <source>
        <dbReference type="SAM" id="SignalP"/>
    </source>
</evidence>
<reference evidence="4" key="1">
    <citation type="journal article" date="2019" name="Int. J. Syst. Evol. Microbiol.">
        <title>The Global Catalogue of Microorganisms (GCM) 10K type strain sequencing project: providing services to taxonomists for standard genome sequencing and annotation.</title>
        <authorList>
            <consortium name="The Broad Institute Genomics Platform"/>
            <consortium name="The Broad Institute Genome Sequencing Center for Infectious Disease"/>
            <person name="Wu L."/>
            <person name="Ma J."/>
        </authorList>
    </citation>
    <scope>NUCLEOTIDE SEQUENCE [LARGE SCALE GENOMIC DNA]</scope>
    <source>
        <strain evidence="4">CCUG 58938</strain>
    </source>
</reference>
<dbReference type="EMBL" id="JBHTKA010000001">
    <property type="protein sequence ID" value="MFD0998299.1"/>
    <property type="molecule type" value="Genomic_DNA"/>
</dbReference>
<keyword evidence="4" id="KW-1185">Reference proteome</keyword>
<keyword evidence="1" id="KW-0732">Signal</keyword>
<protein>
    <submittedName>
        <fullName evidence="3">PepSY-like domain-containing protein</fullName>
    </submittedName>
</protein>
<dbReference type="RefSeq" id="WP_377574766.1">
    <property type="nucleotide sequence ID" value="NZ_JBHTKA010000001.1"/>
</dbReference>
<evidence type="ECO:0000259" key="2">
    <source>
        <dbReference type="Pfam" id="PF11396"/>
    </source>
</evidence>
<comment type="caution">
    <text evidence="3">The sequence shown here is derived from an EMBL/GenBank/DDBJ whole genome shotgun (WGS) entry which is preliminary data.</text>
</comment>
<dbReference type="Proteomes" id="UP001597112">
    <property type="component" value="Unassembled WGS sequence"/>
</dbReference>
<sequence>MKYILSIFLLWCIGTTAWAQQVKEAEVPANIRTVVTQQSDKHPITLWVLDKNRKKYIASIIHVPVLRNIEVSLDGKWLRTTDALSPDQFPPAVMRVVRESYLDKGYDGSNYIYIQEPGNKRYAVDLSSDDEDLHVVLDPAGKVLSKEAR</sequence>
<evidence type="ECO:0000313" key="3">
    <source>
        <dbReference type="EMBL" id="MFD0998299.1"/>
    </source>
</evidence>
<name>A0ABW3JWQ7_9BACT</name>
<organism evidence="3 4">
    <name type="scientific">Ohtaekwangia kribbensis</name>
    <dbReference type="NCBI Taxonomy" id="688913"/>
    <lineage>
        <taxon>Bacteria</taxon>
        <taxon>Pseudomonadati</taxon>
        <taxon>Bacteroidota</taxon>
        <taxon>Cytophagia</taxon>
        <taxon>Cytophagales</taxon>
        <taxon>Fulvivirgaceae</taxon>
        <taxon>Ohtaekwangia</taxon>
    </lineage>
</organism>
<proteinExistence type="predicted"/>
<dbReference type="InterPro" id="IPR021533">
    <property type="entry name" value="PepSY-like"/>
</dbReference>
<evidence type="ECO:0000313" key="4">
    <source>
        <dbReference type="Proteomes" id="UP001597112"/>
    </source>
</evidence>
<accession>A0ABW3JWQ7</accession>